<dbReference type="eggNOG" id="COG5434">
    <property type="taxonomic scope" value="Bacteria"/>
</dbReference>
<dbReference type="PATRIC" id="fig|1227360.4.peg.4000"/>
<keyword evidence="2" id="KW-1185">Reference proteome</keyword>
<comment type="caution">
    <text evidence="1">The sequence shown here is derived from an EMBL/GenBank/DDBJ whole genome shotgun (WGS) entry which is preliminary data.</text>
</comment>
<organism evidence="1 2">
    <name type="scientific">Viridibacillus arenosi FSL R5-213</name>
    <dbReference type="NCBI Taxonomy" id="1227360"/>
    <lineage>
        <taxon>Bacteria</taxon>
        <taxon>Bacillati</taxon>
        <taxon>Bacillota</taxon>
        <taxon>Bacilli</taxon>
        <taxon>Bacillales</taxon>
        <taxon>Caryophanaceae</taxon>
        <taxon>Viridibacillus</taxon>
    </lineage>
</organism>
<proteinExistence type="predicted"/>
<dbReference type="InterPro" id="IPR012334">
    <property type="entry name" value="Pectin_lyas_fold"/>
</dbReference>
<name>W4ELT7_9BACL</name>
<dbReference type="InterPro" id="IPR006626">
    <property type="entry name" value="PbH1"/>
</dbReference>
<accession>W4ELT7</accession>
<dbReference type="Proteomes" id="UP000019062">
    <property type="component" value="Unassembled WGS sequence"/>
</dbReference>
<dbReference type="InterPro" id="IPR011050">
    <property type="entry name" value="Pectin_lyase_fold/virulence"/>
</dbReference>
<dbReference type="EMBL" id="ASQA01000042">
    <property type="protein sequence ID" value="ETT80967.1"/>
    <property type="molecule type" value="Genomic_DNA"/>
</dbReference>
<sequence>MIMQLKRMGSLLAATVLMLSIWIGVTPNSVEAATKSVYTISPKTVPVDKKMLKYTTYNSNTKHYYVLRSYLEKLEKKGGGTLVLKKGTYIISNTLYVPSNVTIKMKDGVSIVKGQKTGTSKFKASKSIFQLIKPSKANKSGVYGKYNGEKNISFIGEGKVTIDMNYEKDSIALIMGHNQNVKVENIQFKNMYSGHFIELDASKNVVIRKNTFTNSKASANKNKEAINIDTPDKTTAGWSQKWSKYDKTPNQNITIENNKFKNLDRAIGTHKYSGKMYHDKVIIRNNQIDKTRLDAIRVMNWTNSVIEKNLIRNVANGNASTRGILASGAINPTFKNNTFVTVGRTIQFMAWKNSGPGSQYDITYNKLSEANKKALLTNKAVNTSETIIRINNTYNEFIQNTEKIQLASK</sequence>
<dbReference type="RefSeq" id="WP_081730149.1">
    <property type="nucleotide sequence ID" value="NZ_ASQA01000042.1"/>
</dbReference>
<protein>
    <submittedName>
        <fullName evidence="1">Uncharacterized protein</fullName>
    </submittedName>
</protein>
<dbReference type="AlphaFoldDB" id="W4ELT7"/>
<dbReference type="Gene3D" id="2.160.20.10">
    <property type="entry name" value="Single-stranded right-handed beta-helix, Pectin lyase-like"/>
    <property type="match status" value="1"/>
</dbReference>
<evidence type="ECO:0000313" key="2">
    <source>
        <dbReference type="Proteomes" id="UP000019062"/>
    </source>
</evidence>
<dbReference type="SMART" id="SM00710">
    <property type="entry name" value="PbH1"/>
    <property type="match status" value="5"/>
</dbReference>
<gene>
    <name evidence="1" type="ORF">C176_19669</name>
</gene>
<dbReference type="SUPFAM" id="SSF51126">
    <property type="entry name" value="Pectin lyase-like"/>
    <property type="match status" value="1"/>
</dbReference>
<evidence type="ECO:0000313" key="1">
    <source>
        <dbReference type="EMBL" id="ETT80967.1"/>
    </source>
</evidence>
<reference evidence="1 2" key="1">
    <citation type="journal article" date="2014" name="BMC Genomics">
        <title>Genomic comparison of sporeforming bacilli isolated from milk.</title>
        <authorList>
            <person name="Moreno Switt A.I."/>
            <person name="Andrus A.D."/>
            <person name="Ranieri M.L."/>
            <person name="Orsi R.H."/>
            <person name="Ivy R."/>
            <person name="den Bakker H.C."/>
            <person name="Martin N.H."/>
            <person name="Wiedmann M."/>
            <person name="Boor K.J."/>
        </authorList>
    </citation>
    <scope>NUCLEOTIDE SEQUENCE [LARGE SCALE GENOMIC DNA]</scope>
    <source>
        <strain evidence="1 2">FSL R5-213</strain>
    </source>
</reference>